<feature type="transmembrane region" description="Helical" evidence="5">
    <location>
        <begin position="534"/>
        <end position="563"/>
    </location>
</feature>
<keyword evidence="3 5" id="KW-1133">Transmembrane helix</keyword>
<feature type="transmembrane region" description="Helical" evidence="5">
    <location>
        <begin position="431"/>
        <end position="450"/>
    </location>
</feature>
<feature type="transmembrane region" description="Helical" evidence="5">
    <location>
        <begin position="117"/>
        <end position="142"/>
    </location>
</feature>
<dbReference type="PANTHER" id="PTHR43496">
    <property type="entry name" value="PROTEIN LPLB"/>
    <property type="match status" value="1"/>
</dbReference>
<evidence type="ECO:0000256" key="4">
    <source>
        <dbReference type="ARBA" id="ARBA00023136"/>
    </source>
</evidence>
<dbReference type="Pfam" id="PF00528">
    <property type="entry name" value="BPD_transp_1"/>
    <property type="match status" value="1"/>
</dbReference>
<proteinExistence type="inferred from homology"/>
<evidence type="ECO:0000259" key="6">
    <source>
        <dbReference type="PROSITE" id="PS50928"/>
    </source>
</evidence>
<comment type="caution">
    <text evidence="7">The sequence shown here is derived from an EMBL/GenBank/DDBJ whole genome shotgun (WGS) entry which is preliminary data.</text>
</comment>
<feature type="transmembrane region" description="Helical" evidence="5">
    <location>
        <begin position="309"/>
        <end position="332"/>
    </location>
</feature>
<feature type="transmembrane region" description="Helical" evidence="5">
    <location>
        <begin position="162"/>
        <end position="184"/>
    </location>
</feature>
<dbReference type="InterPro" id="IPR035906">
    <property type="entry name" value="MetI-like_sf"/>
</dbReference>
<accession>A0A4Q0MGX6</accession>
<feature type="transmembrane region" description="Helical" evidence="5">
    <location>
        <begin position="491"/>
        <end position="514"/>
    </location>
</feature>
<dbReference type="PROSITE" id="PS50928">
    <property type="entry name" value="ABC_TM1"/>
    <property type="match status" value="2"/>
</dbReference>
<feature type="transmembrane region" description="Helical" evidence="5">
    <location>
        <begin position="397"/>
        <end position="419"/>
    </location>
</feature>
<feature type="transmembrane region" description="Helical" evidence="5">
    <location>
        <begin position="257"/>
        <end position="278"/>
    </location>
</feature>
<organism evidence="7 8">
    <name type="scientific">Hansschlegelia zhihuaiae</name>
    <dbReference type="NCBI Taxonomy" id="405005"/>
    <lineage>
        <taxon>Bacteria</taxon>
        <taxon>Pseudomonadati</taxon>
        <taxon>Pseudomonadota</taxon>
        <taxon>Alphaproteobacteria</taxon>
        <taxon>Hyphomicrobiales</taxon>
        <taxon>Methylopilaceae</taxon>
        <taxon>Hansschlegelia</taxon>
    </lineage>
</organism>
<dbReference type="RefSeq" id="WP_128777968.1">
    <property type="nucleotide sequence ID" value="NZ_RYFI01000012.1"/>
</dbReference>
<feature type="transmembrane region" description="Helical" evidence="5">
    <location>
        <begin position="28"/>
        <end position="49"/>
    </location>
</feature>
<sequence>MSEIAARMDAAARPPLAVRRPAIGERQVAGALILALCALLVLIIALPLWSLLSKSVQDVDGNFVGVANFVTYVTTPTLMASLFNSVFVATAATAITVPLAFLYAYALTRSRMKLKAVFTAAALLPVFAPSLLSGLALIYLFGNQGILKSWMMGAKLYGPVGIIGAEALYTFPHALLILTTALALSDGRLREAAEALGTSRTRIFRTITLPAARYGLISAVFVVFTLVITDFGIPKVIGGQYAVLATDAYRQVVGQQNFPMGAVVGIILLVPAIAAFLADRGSQKRQSAMLSARAVPYEPKPDARRDWGLFAYCLIVGGAIVATYGVAAWGSFVSYWPYNLSLTLKNYDFAEVEPSGWDGYWNSLKLSGLTAVIGAAVIFSGAYLIEKIKAFPKLRAFAHFLAMLPMAVPGLVLGLGYVFFFNASWNPLSVFYGTLTVLVVNCVAHFFTVAHITALTALKQIDGEFEAVSASLKVPFWTTFGRVTAPICMPAILDIAVYLFVNAMTTVSAVIFLYGADTKLASIAIVHMDEAGAVASAAAMATVIMATAIGVKVLHVALTALVFGRLQRWRRR</sequence>
<feature type="transmembrane region" description="Helical" evidence="5">
    <location>
        <begin position="214"/>
        <end position="237"/>
    </location>
</feature>
<keyword evidence="5" id="KW-0813">Transport</keyword>
<keyword evidence="8" id="KW-1185">Reference proteome</keyword>
<dbReference type="Gene3D" id="1.10.3720.10">
    <property type="entry name" value="MetI-like"/>
    <property type="match status" value="2"/>
</dbReference>
<reference evidence="7 8" key="1">
    <citation type="submission" date="2018-12" db="EMBL/GenBank/DDBJ databases">
        <title>bacterium Hansschlegelia zhihuaiae S113.</title>
        <authorList>
            <person name="He J."/>
        </authorList>
    </citation>
    <scope>NUCLEOTIDE SEQUENCE [LARGE SCALE GENOMIC DNA]</scope>
    <source>
        <strain evidence="7 8">S 113</strain>
    </source>
</reference>
<gene>
    <name evidence="7" type="ORF">EK403_13290</name>
</gene>
<keyword evidence="2 5" id="KW-0812">Transmembrane</keyword>
<dbReference type="Proteomes" id="UP000289708">
    <property type="component" value="Unassembled WGS sequence"/>
</dbReference>
<evidence type="ECO:0000313" key="7">
    <source>
        <dbReference type="EMBL" id="RXF72807.1"/>
    </source>
</evidence>
<dbReference type="SUPFAM" id="SSF161098">
    <property type="entry name" value="MetI-like"/>
    <property type="match status" value="2"/>
</dbReference>
<comment type="subcellular location">
    <subcellularLocation>
        <location evidence="1 5">Cell membrane</location>
        <topology evidence="1 5">Multi-pass membrane protein</topology>
    </subcellularLocation>
</comment>
<keyword evidence="4 5" id="KW-0472">Membrane</keyword>
<protein>
    <submittedName>
        <fullName evidence="7">Putative 2-aminoethylphosphonate ABC transporter permease subunit</fullName>
    </submittedName>
</protein>
<feature type="domain" description="ABC transmembrane type-1" evidence="6">
    <location>
        <begin position="360"/>
        <end position="555"/>
    </location>
</feature>
<dbReference type="CDD" id="cd06261">
    <property type="entry name" value="TM_PBP2"/>
    <property type="match status" value="1"/>
</dbReference>
<comment type="similarity">
    <text evidence="5">Belongs to the binding-protein-dependent transport system permease family.</text>
</comment>
<evidence type="ECO:0000256" key="1">
    <source>
        <dbReference type="ARBA" id="ARBA00004651"/>
    </source>
</evidence>
<evidence type="ECO:0000256" key="2">
    <source>
        <dbReference type="ARBA" id="ARBA00022692"/>
    </source>
</evidence>
<evidence type="ECO:0000313" key="8">
    <source>
        <dbReference type="Proteomes" id="UP000289708"/>
    </source>
</evidence>
<evidence type="ECO:0000256" key="3">
    <source>
        <dbReference type="ARBA" id="ARBA00022989"/>
    </source>
</evidence>
<dbReference type="AlphaFoldDB" id="A0A4Q0MGX6"/>
<dbReference type="NCBIfam" id="TIGR03262">
    <property type="entry name" value="PhnU2"/>
    <property type="match status" value="1"/>
</dbReference>
<dbReference type="OrthoDB" id="27542at2"/>
<feature type="domain" description="ABC transmembrane type-1" evidence="6">
    <location>
        <begin position="82"/>
        <end position="279"/>
    </location>
</feature>
<dbReference type="InterPro" id="IPR017664">
    <property type="entry name" value="AminoethylPonate_ABC_perm-1"/>
</dbReference>
<feature type="transmembrane region" description="Helical" evidence="5">
    <location>
        <begin position="366"/>
        <end position="385"/>
    </location>
</feature>
<dbReference type="PANTHER" id="PTHR43496:SF1">
    <property type="entry name" value="POLYGALACTURONAN_RHAMNOGALACTURONAN TRANSPORT SYSTEM PERMEASE PROTEIN YTEP"/>
    <property type="match status" value="1"/>
</dbReference>
<name>A0A4Q0MGX6_9HYPH</name>
<dbReference type="GO" id="GO:0055085">
    <property type="term" value="P:transmembrane transport"/>
    <property type="evidence" value="ECO:0007669"/>
    <property type="project" value="InterPro"/>
</dbReference>
<dbReference type="GO" id="GO:0005886">
    <property type="term" value="C:plasma membrane"/>
    <property type="evidence" value="ECO:0007669"/>
    <property type="project" value="UniProtKB-SubCell"/>
</dbReference>
<dbReference type="EMBL" id="RYFI01000012">
    <property type="protein sequence ID" value="RXF72807.1"/>
    <property type="molecule type" value="Genomic_DNA"/>
</dbReference>
<feature type="transmembrane region" description="Helical" evidence="5">
    <location>
        <begin position="82"/>
        <end position="105"/>
    </location>
</feature>
<evidence type="ECO:0000256" key="5">
    <source>
        <dbReference type="RuleBase" id="RU363032"/>
    </source>
</evidence>
<dbReference type="InterPro" id="IPR000515">
    <property type="entry name" value="MetI-like"/>
</dbReference>